<accession>A0A2I0BFM8</accession>
<dbReference type="GO" id="GO:0004034">
    <property type="term" value="F:aldose 1-epimerase activity"/>
    <property type="evidence" value="ECO:0007669"/>
    <property type="project" value="UniProtKB-EC"/>
</dbReference>
<dbReference type="EMBL" id="KZ451885">
    <property type="protein sequence ID" value="PKA66613.1"/>
    <property type="molecule type" value="Genomic_DNA"/>
</dbReference>
<evidence type="ECO:0000313" key="2">
    <source>
        <dbReference type="Proteomes" id="UP000236161"/>
    </source>
</evidence>
<dbReference type="Proteomes" id="UP000236161">
    <property type="component" value="Unassembled WGS sequence"/>
</dbReference>
<organism evidence="1 2">
    <name type="scientific">Apostasia shenzhenica</name>
    <dbReference type="NCBI Taxonomy" id="1088818"/>
    <lineage>
        <taxon>Eukaryota</taxon>
        <taxon>Viridiplantae</taxon>
        <taxon>Streptophyta</taxon>
        <taxon>Embryophyta</taxon>
        <taxon>Tracheophyta</taxon>
        <taxon>Spermatophyta</taxon>
        <taxon>Magnoliopsida</taxon>
        <taxon>Liliopsida</taxon>
        <taxon>Asparagales</taxon>
        <taxon>Orchidaceae</taxon>
        <taxon>Apostasioideae</taxon>
        <taxon>Apostasia</taxon>
    </lineage>
</organism>
<protein>
    <submittedName>
        <fullName evidence="1">Aldose 1-epimerase</fullName>
        <ecNumber evidence="1">5.1.3.3</ecNumber>
    </submittedName>
</protein>
<proteinExistence type="predicted"/>
<dbReference type="EC" id="5.1.3.3" evidence="1"/>
<gene>
    <name evidence="1" type="ORF">AXF42_Ash003268</name>
</gene>
<keyword evidence="1" id="KW-0413">Isomerase</keyword>
<keyword evidence="2" id="KW-1185">Reference proteome</keyword>
<sequence>MRKFAVVKDEKTGRAMELWANRPAMAFCTLLDLEHVKGRLCWKVVSTILSNVMQ</sequence>
<dbReference type="OrthoDB" id="274691at2759"/>
<reference evidence="1 2" key="1">
    <citation type="journal article" date="2017" name="Nature">
        <title>The Apostasia genome and the evolution of orchids.</title>
        <authorList>
            <person name="Zhang G.Q."/>
            <person name="Liu K.W."/>
            <person name="Li Z."/>
            <person name="Lohaus R."/>
            <person name="Hsiao Y.Y."/>
            <person name="Niu S.C."/>
            <person name="Wang J.Y."/>
            <person name="Lin Y.C."/>
            <person name="Xu Q."/>
            <person name="Chen L.J."/>
            <person name="Yoshida K."/>
            <person name="Fujiwara S."/>
            <person name="Wang Z.W."/>
            <person name="Zhang Y.Q."/>
            <person name="Mitsuda N."/>
            <person name="Wang M."/>
            <person name="Liu G.H."/>
            <person name="Pecoraro L."/>
            <person name="Huang H.X."/>
            <person name="Xiao X.J."/>
            <person name="Lin M."/>
            <person name="Wu X.Y."/>
            <person name="Wu W.L."/>
            <person name="Chen Y.Y."/>
            <person name="Chang S.B."/>
            <person name="Sakamoto S."/>
            <person name="Ohme-Takagi M."/>
            <person name="Yagi M."/>
            <person name="Zeng S.J."/>
            <person name="Shen C.Y."/>
            <person name="Yeh C.M."/>
            <person name="Luo Y.B."/>
            <person name="Tsai W.C."/>
            <person name="Van de Peer Y."/>
            <person name="Liu Z.J."/>
        </authorList>
    </citation>
    <scope>NUCLEOTIDE SEQUENCE [LARGE SCALE GENOMIC DNA]</scope>
    <source>
        <strain evidence="2">cv. Shenzhen</strain>
        <tissue evidence="1">Stem</tissue>
    </source>
</reference>
<dbReference type="AlphaFoldDB" id="A0A2I0BFM8"/>
<evidence type="ECO:0000313" key="1">
    <source>
        <dbReference type="EMBL" id="PKA66613.1"/>
    </source>
</evidence>
<name>A0A2I0BFM8_9ASPA</name>